<evidence type="ECO:0000256" key="14">
    <source>
        <dbReference type="PIRNR" id="PIRNR028810"/>
    </source>
</evidence>
<protein>
    <recommendedName>
        <fullName evidence="5 14">Dol-P-Glc:Glc(2)Man(9)GlcNAc(2)-PP-Dol alpha-1,2-glucosyltransferase</fullName>
        <ecNumber evidence="4 14">2.4.1.256</ecNumber>
    </recommendedName>
</protein>
<feature type="transmembrane region" description="Helical" evidence="14">
    <location>
        <begin position="402"/>
        <end position="422"/>
    </location>
</feature>
<keyword evidence="11 14" id="KW-0472">Membrane</keyword>
<dbReference type="GO" id="GO:0106073">
    <property type="term" value="F:dolichyl pyrophosphate Glc2Man9GlcNAc2 alpha-1,2-glucosyltransferase activity"/>
    <property type="evidence" value="ECO:0007669"/>
    <property type="project" value="UniProtKB-UniRule"/>
</dbReference>
<feature type="transmembrane region" description="Helical" evidence="14">
    <location>
        <begin position="121"/>
        <end position="143"/>
    </location>
</feature>
<comment type="caution">
    <text evidence="16">The sequence shown here is derived from an EMBL/GenBank/DDBJ whole genome shotgun (WGS) entry which is preliminary data.</text>
</comment>
<evidence type="ECO:0000256" key="3">
    <source>
        <dbReference type="ARBA" id="ARBA00010600"/>
    </source>
</evidence>
<dbReference type="InterPro" id="IPR016900">
    <property type="entry name" value="Alg10"/>
</dbReference>
<dbReference type="PANTHER" id="PTHR12989:SF10">
    <property type="entry name" value="DOL-P-GLC:GLC(2)MAN(9)GLCNAC(2)-PP-DOL ALPHA-1,2-GLUCOSYLTRANSFERASE-RELATED"/>
    <property type="match status" value="1"/>
</dbReference>
<comment type="pathway">
    <text evidence="2">Protein modification; protein glycosylation.</text>
</comment>
<comment type="catalytic activity">
    <reaction evidence="13">
        <text>an alpha-D-Glc-(1-&gt;3)-alpha-D-Glc-(1-&gt;3)-alpha-D-Man-(1-&gt;2)-alpha-D-Man-(1-&gt;2)-alpha-D-Man-(1-&gt;3)-[alpha-D-Man-(1-&gt;2)-alpha-D-Man-(1-&gt;3)-[alpha-D-Man-(1-&gt;2)-alpha-D-Man-(1-&gt;6)]-alpha-D-Man-(1-&gt;6)]-beta-D-Man-(1-&gt;4)-beta-D-GlcNAc-(1-&gt;4)-alpha-D-GlcNAc-diphospho-di-trans,poly-cis-dolichol + a di-trans,poly-cis-dolichyl beta-D-glucosyl phosphate = a alpha-D-Glc-(1-&gt;2)-alpha-D-Glc-(1-&gt;3)-alpha-D-Glc-(1-&gt;3)-alpha-D-Man-(1-&gt;2)-alpha-D-Man-(1-&gt;2)-alpha-D-Man-(1-&gt;3)-[alpha-D-Man-(1-&gt;2)-alpha-D-Man-(1-&gt;3)-[alpha-D-Man-(1-&gt;2)-alpha-D-Man-(1-&gt;6)]-alpha-D-Man-(1-&gt;6)]-beta-D-Man-(1-&gt;4)-beta-D-GlcNAc-(1-&gt;4)-alpha-D-GlcNAc-diphospho-di-trans,poly-cis-dolichol + a di-trans,poly-cis-dolichyl phosphate + H(+)</text>
        <dbReference type="Rhea" id="RHEA:29543"/>
        <dbReference type="Rhea" id="RHEA-COMP:19498"/>
        <dbReference type="Rhea" id="RHEA-COMP:19502"/>
        <dbReference type="Rhea" id="RHEA-COMP:19512"/>
        <dbReference type="Rhea" id="RHEA-COMP:19522"/>
        <dbReference type="ChEBI" id="CHEBI:15378"/>
        <dbReference type="ChEBI" id="CHEBI:57525"/>
        <dbReference type="ChEBI" id="CHEBI:57683"/>
        <dbReference type="ChEBI" id="CHEBI:132522"/>
        <dbReference type="ChEBI" id="CHEBI:132523"/>
        <dbReference type="EC" id="2.4.1.256"/>
    </reaction>
    <physiologicalReaction direction="left-to-right" evidence="13">
        <dbReference type="Rhea" id="RHEA:29544"/>
    </physiologicalReaction>
</comment>
<evidence type="ECO:0000256" key="8">
    <source>
        <dbReference type="ARBA" id="ARBA00022692"/>
    </source>
</evidence>
<evidence type="ECO:0000256" key="7">
    <source>
        <dbReference type="ARBA" id="ARBA00022679"/>
    </source>
</evidence>
<feature type="signal peptide" evidence="15">
    <location>
        <begin position="1"/>
        <end position="19"/>
    </location>
</feature>
<dbReference type="PANTHER" id="PTHR12989">
    <property type="entry name" value="ALPHA-1,2-GLUCOSYLTRANSFERASE ALG10"/>
    <property type="match status" value="1"/>
</dbReference>
<feature type="transmembrane region" description="Helical" evidence="14">
    <location>
        <begin position="163"/>
        <end position="193"/>
    </location>
</feature>
<keyword evidence="15" id="KW-0732">Signal</keyword>
<feature type="transmembrane region" description="Helical" evidence="14">
    <location>
        <begin position="88"/>
        <end position="109"/>
    </location>
</feature>
<keyword evidence="6 14" id="KW-0328">Glycosyltransferase</keyword>
<accession>A0AAV7EFV1</accession>
<dbReference type="Pfam" id="PF04922">
    <property type="entry name" value="DIE2_ALG10"/>
    <property type="match status" value="1"/>
</dbReference>
<dbReference type="GO" id="GO:0006488">
    <property type="term" value="P:dolichol-linked oligosaccharide biosynthetic process"/>
    <property type="evidence" value="ECO:0007669"/>
    <property type="project" value="UniProtKB-UniRule"/>
</dbReference>
<dbReference type="GO" id="GO:0005789">
    <property type="term" value="C:endoplasmic reticulum membrane"/>
    <property type="evidence" value="ECO:0007669"/>
    <property type="project" value="UniProtKB-SubCell"/>
</dbReference>
<proteinExistence type="inferred from homology"/>
<keyword evidence="10 14" id="KW-1133">Transmembrane helix</keyword>
<feature type="transmembrane region" description="Helical" evidence="14">
    <location>
        <begin position="354"/>
        <end position="376"/>
    </location>
</feature>
<evidence type="ECO:0000256" key="10">
    <source>
        <dbReference type="ARBA" id="ARBA00022989"/>
    </source>
</evidence>
<gene>
    <name evidence="16" type="ORF">H6P81_013682</name>
</gene>
<sequence>MGRLAVALVVSLWVILVFTMVNRIVPEPYMDEIFHIPQAQQFCKGNFRSWDPMITTPPGLYCLSLVPLISGLWRTNDTLSLLKICSPAVLRSTNGVLAILCSILLYDLIIHLRPSIGDRGATLYALVLTLYPVHWFFTFLYYTDVAFLTAVLAMYLACLKRNYWLSAVLGGLAISIRQTNVIWMLFVAAIGGIDYLVGEYHKKYDDHILIAKSTVLEGENHRPISANLKNRKMGSSARTTRIATAKASVDSSKSFSMFSSGVLKEIQEIICALWCLKWNFLVLFCPYLLIFCGFVSFVILNGSIVLGAKEAHTVSPHFAQIFYFGLASAAALGPIHFNLCQAAALFKSLRMNKLLSFFVVCMALVAGLISVHFFSIEHPYLLADNRHYPFYIWRKVIKAHWLMKYLLVPFYVYSWLSIYHVLGKFQRKT</sequence>
<keyword evidence="9" id="KW-0256">Endoplasmic reticulum</keyword>
<evidence type="ECO:0000313" key="16">
    <source>
        <dbReference type="EMBL" id="KAG9447554.1"/>
    </source>
</evidence>
<name>A0AAV7EFV1_ARIFI</name>
<comment type="similarity">
    <text evidence="3 14">Belongs to the ALG10 glucosyltransferase family.</text>
</comment>
<evidence type="ECO:0000256" key="12">
    <source>
        <dbReference type="ARBA" id="ARBA00044727"/>
    </source>
</evidence>
<comment type="function">
    <text evidence="12">Dol-P-Glc:Glc(2)Man(9)GlcNAc(2)-PP-Dol alpha-1,2-glucosyltransferase that operates in the biosynthetic pathway of dolichol-linked oligosaccharides, the glycan precursors employed in protein asparagine (N)-glycosylation. The assembly of dolichol-linked oligosaccharides begins on the cytosolic side of the endoplasmic reticulum membrane and finishes in its lumen. The sequential addition of sugars to dolichol pyrophosphate produces dolichol-linked oligosaccharides containing fourteen sugars, including two GlcNAcs, nine mannoses and three glucoses. Once assembled, the oligosaccharide is transferred from the lipid to nascent proteins by oligosaccharyltransferases. In the lumen of the endoplasmic reticulum, adds the third and last glucose residue from dolichyl phosphate glucose (Dol-P-Glc) onto the lipid-linked oligosaccharide intermediate Glc(2)Man(9)GlcNAc(2)-PP-Dol to produce Glc(3)Man(9)GlcNAc(2)-PP-Dol.</text>
</comment>
<keyword evidence="7" id="KW-0808">Transferase</keyword>
<dbReference type="PIRSF" id="PIRSF028810">
    <property type="entry name" value="Alpha1_2_glucosyltferase_Alg10"/>
    <property type="match status" value="1"/>
</dbReference>
<evidence type="ECO:0000256" key="2">
    <source>
        <dbReference type="ARBA" id="ARBA00004922"/>
    </source>
</evidence>
<comment type="caution">
    <text evidence="14">Lacks conserved residue(s) required for the propagation of feature annotation.</text>
</comment>
<reference evidence="16 17" key="1">
    <citation type="submission" date="2021-07" db="EMBL/GenBank/DDBJ databases">
        <title>The Aristolochia fimbriata genome: insights into angiosperm evolution, floral development and chemical biosynthesis.</title>
        <authorList>
            <person name="Jiao Y."/>
        </authorList>
    </citation>
    <scope>NUCLEOTIDE SEQUENCE [LARGE SCALE GENOMIC DNA]</scope>
    <source>
        <strain evidence="16">IBCAS-2021</strain>
        <tissue evidence="16">Leaf</tissue>
    </source>
</reference>
<comment type="subcellular location">
    <subcellularLocation>
        <location evidence="1">Endoplasmic reticulum membrane</location>
        <topology evidence="1">Multi-pass membrane protein</topology>
    </subcellularLocation>
</comment>
<feature type="chain" id="PRO_5043484977" description="Dol-P-Glc:Glc(2)Man(9)GlcNAc(2)-PP-Dol alpha-1,2-glucosyltransferase" evidence="15">
    <location>
        <begin position="20"/>
        <end position="429"/>
    </location>
</feature>
<dbReference type="AlphaFoldDB" id="A0AAV7EFV1"/>
<evidence type="ECO:0000256" key="6">
    <source>
        <dbReference type="ARBA" id="ARBA00022676"/>
    </source>
</evidence>
<evidence type="ECO:0000256" key="11">
    <source>
        <dbReference type="ARBA" id="ARBA00023136"/>
    </source>
</evidence>
<dbReference type="EC" id="2.4.1.256" evidence="4 14"/>
<feature type="transmembrane region" description="Helical" evidence="14">
    <location>
        <begin position="320"/>
        <end position="342"/>
    </location>
</feature>
<evidence type="ECO:0000256" key="15">
    <source>
        <dbReference type="SAM" id="SignalP"/>
    </source>
</evidence>
<keyword evidence="8 14" id="KW-0812">Transmembrane</keyword>
<evidence type="ECO:0000256" key="5">
    <source>
        <dbReference type="ARBA" id="ARBA00018512"/>
    </source>
</evidence>
<organism evidence="16 17">
    <name type="scientific">Aristolochia fimbriata</name>
    <name type="common">White veined hardy Dutchman's pipe vine</name>
    <dbReference type="NCBI Taxonomy" id="158543"/>
    <lineage>
        <taxon>Eukaryota</taxon>
        <taxon>Viridiplantae</taxon>
        <taxon>Streptophyta</taxon>
        <taxon>Embryophyta</taxon>
        <taxon>Tracheophyta</taxon>
        <taxon>Spermatophyta</taxon>
        <taxon>Magnoliopsida</taxon>
        <taxon>Magnoliidae</taxon>
        <taxon>Piperales</taxon>
        <taxon>Aristolochiaceae</taxon>
        <taxon>Aristolochia</taxon>
    </lineage>
</organism>
<evidence type="ECO:0000313" key="17">
    <source>
        <dbReference type="Proteomes" id="UP000825729"/>
    </source>
</evidence>
<evidence type="ECO:0000256" key="4">
    <source>
        <dbReference type="ARBA" id="ARBA00011967"/>
    </source>
</evidence>
<dbReference type="Proteomes" id="UP000825729">
    <property type="component" value="Unassembled WGS sequence"/>
</dbReference>
<keyword evidence="17" id="KW-1185">Reference proteome</keyword>
<evidence type="ECO:0000256" key="1">
    <source>
        <dbReference type="ARBA" id="ARBA00004477"/>
    </source>
</evidence>
<dbReference type="EMBL" id="JAINDJ010000005">
    <property type="protein sequence ID" value="KAG9447554.1"/>
    <property type="molecule type" value="Genomic_DNA"/>
</dbReference>
<evidence type="ECO:0000256" key="9">
    <source>
        <dbReference type="ARBA" id="ARBA00022824"/>
    </source>
</evidence>
<feature type="transmembrane region" description="Helical" evidence="14">
    <location>
        <begin position="280"/>
        <end position="300"/>
    </location>
</feature>
<evidence type="ECO:0000256" key="13">
    <source>
        <dbReference type="ARBA" id="ARBA00048064"/>
    </source>
</evidence>